<sequence>MLQPSYMQPLLLIHNASPLLSLPYEVLLEIILSVATSSSTIFPTDLLNLAASCQQLNYIIHHDKRNSIWQHAFSALFDTAAIYRRRLHIDYNCKAMLKRRCRALRHCASGVQACTTTGRVAWLDTVDWECLWDMITEHDEKNMAHILEHQVHMAAIAAFRLGRFQDRATYPICLPILSVLVNYAIFTLPSFPQKDFTLTRFLTSEQPTQLVSPELSQFAYNFDADSNIFNTLADSKSLAFQPAQDGLTSALHLFFVTIFAQHPDIYDAIPGCTPIPLFQVSSHMFDVEFLRRYERELFQASLDESRCGWEQRHLLQSGDACPPTVVNRYESTGFASKEHYISDAYLVEGEWMGYYSFLDPDDSLASDRSNGRREDWFDGPMRLTLRRVPLDDEQTSDQATYNVAHPFPSQHLRSSPLTRFEGHGSDNLGAFTITGLVDDSEGGQMTWEKTYIDSSETWEYSGRFILPMGLCGRWGDEEYGGPWWMWRVEDGTSQADIVQPLLAGGVASAAAAVAKATAEGKL</sequence>
<reference evidence="1" key="1">
    <citation type="submission" date="2020-12" db="EMBL/GenBank/DDBJ databases">
        <title>Metabolic potential, ecology and presence of endohyphal bacteria is reflected in genomic diversity of Mucoromycotina.</title>
        <authorList>
            <person name="Muszewska A."/>
            <person name="Okrasinska A."/>
            <person name="Steczkiewicz K."/>
            <person name="Drgas O."/>
            <person name="Orlowska M."/>
            <person name="Perlinska-Lenart U."/>
            <person name="Aleksandrzak-Piekarczyk T."/>
            <person name="Szatraj K."/>
            <person name="Zielenkiewicz U."/>
            <person name="Pilsyk S."/>
            <person name="Malc E."/>
            <person name="Mieczkowski P."/>
            <person name="Kruszewska J.S."/>
            <person name="Biernat P."/>
            <person name="Pawlowska J."/>
        </authorList>
    </citation>
    <scope>NUCLEOTIDE SEQUENCE</scope>
    <source>
        <strain evidence="1">WA0000051536</strain>
    </source>
</reference>
<dbReference type="EMBL" id="JAEPRA010000007">
    <property type="protein sequence ID" value="KAG2182855.1"/>
    <property type="molecule type" value="Genomic_DNA"/>
</dbReference>
<organism evidence="1 2">
    <name type="scientific">Umbelopsis vinacea</name>
    <dbReference type="NCBI Taxonomy" id="44442"/>
    <lineage>
        <taxon>Eukaryota</taxon>
        <taxon>Fungi</taxon>
        <taxon>Fungi incertae sedis</taxon>
        <taxon>Mucoromycota</taxon>
        <taxon>Mucoromycotina</taxon>
        <taxon>Umbelopsidomycetes</taxon>
        <taxon>Umbelopsidales</taxon>
        <taxon>Umbelopsidaceae</taxon>
        <taxon>Umbelopsis</taxon>
    </lineage>
</organism>
<evidence type="ECO:0008006" key="3">
    <source>
        <dbReference type="Google" id="ProtNLM"/>
    </source>
</evidence>
<keyword evidence="2" id="KW-1185">Reference proteome</keyword>
<dbReference type="OrthoDB" id="2325329at2759"/>
<accession>A0A8H7UH42</accession>
<dbReference type="Proteomes" id="UP000612746">
    <property type="component" value="Unassembled WGS sequence"/>
</dbReference>
<comment type="caution">
    <text evidence="1">The sequence shown here is derived from an EMBL/GenBank/DDBJ whole genome shotgun (WGS) entry which is preliminary data.</text>
</comment>
<proteinExistence type="predicted"/>
<evidence type="ECO:0000313" key="1">
    <source>
        <dbReference type="EMBL" id="KAG2182855.1"/>
    </source>
</evidence>
<dbReference type="AlphaFoldDB" id="A0A8H7UH42"/>
<protein>
    <recommendedName>
        <fullName evidence="3">F-box domain-containing protein</fullName>
    </recommendedName>
</protein>
<gene>
    <name evidence="1" type="ORF">INT44_005836</name>
</gene>
<name>A0A8H7UH42_9FUNG</name>
<evidence type="ECO:0000313" key="2">
    <source>
        <dbReference type="Proteomes" id="UP000612746"/>
    </source>
</evidence>